<dbReference type="Gene3D" id="3.40.50.410">
    <property type="entry name" value="von Willebrand factor, type A domain"/>
    <property type="match status" value="1"/>
</dbReference>
<dbReference type="InterPro" id="IPR019734">
    <property type="entry name" value="TPR_rpt"/>
</dbReference>
<evidence type="ECO:0000313" key="4">
    <source>
        <dbReference type="EMBL" id="PJZ25308.1"/>
    </source>
</evidence>
<reference evidence="4 5" key="1">
    <citation type="submission" date="2017-07" db="EMBL/GenBank/DDBJ databases">
        <title>Leptospira spp. isolated from tropical soils.</title>
        <authorList>
            <person name="Thibeaux R."/>
            <person name="Iraola G."/>
            <person name="Ferres I."/>
            <person name="Bierque E."/>
            <person name="Girault D."/>
            <person name="Soupe-Gilbert M.-E."/>
            <person name="Picardeau M."/>
            <person name="Goarant C."/>
        </authorList>
    </citation>
    <scope>NUCLEOTIDE SEQUENCE [LARGE SCALE GENOMIC DNA]</scope>
    <source>
        <strain evidence="4 5">MCA1-C-A1</strain>
    </source>
</reference>
<protein>
    <submittedName>
        <fullName evidence="4">6-bladed beta-propeller</fullName>
    </submittedName>
</protein>
<organism evidence="4 5">
    <name type="scientific">Leptospira hartskeerlii</name>
    <dbReference type="NCBI Taxonomy" id="2023177"/>
    <lineage>
        <taxon>Bacteria</taxon>
        <taxon>Pseudomonadati</taxon>
        <taxon>Spirochaetota</taxon>
        <taxon>Spirochaetia</taxon>
        <taxon>Leptospirales</taxon>
        <taxon>Leptospiraceae</taxon>
        <taxon>Leptospira</taxon>
    </lineage>
</organism>
<evidence type="ECO:0000313" key="5">
    <source>
        <dbReference type="Proteomes" id="UP000232196"/>
    </source>
</evidence>
<dbReference type="RefSeq" id="WP_100706657.1">
    <property type="nucleotide sequence ID" value="NZ_NPDL01000008.1"/>
</dbReference>
<dbReference type="Pfam" id="PF01436">
    <property type="entry name" value="NHL"/>
    <property type="match status" value="1"/>
</dbReference>
<dbReference type="EMBL" id="NPDN01000005">
    <property type="protein sequence ID" value="PJZ25308.1"/>
    <property type="molecule type" value="Genomic_DNA"/>
</dbReference>
<comment type="caution">
    <text evidence="4">The sequence shown here is derived from an EMBL/GenBank/DDBJ whole genome shotgun (WGS) entry which is preliminary data.</text>
</comment>
<dbReference type="InterPro" id="IPR011990">
    <property type="entry name" value="TPR-like_helical_dom_sf"/>
</dbReference>
<accession>A0A2M9XCB1</accession>
<dbReference type="InterPro" id="IPR036465">
    <property type="entry name" value="vWFA_dom_sf"/>
</dbReference>
<dbReference type="InterPro" id="IPR001258">
    <property type="entry name" value="NHL_repeat"/>
</dbReference>
<dbReference type="AlphaFoldDB" id="A0A2M9XCB1"/>
<keyword evidence="1" id="KW-0677">Repeat</keyword>
<keyword evidence="5" id="KW-1185">Reference proteome</keyword>
<dbReference type="SUPFAM" id="SSF101898">
    <property type="entry name" value="NHL repeat"/>
    <property type="match status" value="1"/>
</dbReference>
<dbReference type="InterPro" id="IPR011042">
    <property type="entry name" value="6-blade_b-propeller_TolB-like"/>
</dbReference>
<dbReference type="PANTHER" id="PTHR24104">
    <property type="entry name" value="E3 UBIQUITIN-PROTEIN LIGASE NHLRC1-RELATED"/>
    <property type="match status" value="1"/>
</dbReference>
<gene>
    <name evidence="4" type="ORF">CH357_10255</name>
</gene>
<feature type="repeat" description="NHL" evidence="3">
    <location>
        <begin position="266"/>
        <end position="307"/>
    </location>
</feature>
<dbReference type="GO" id="GO:0008270">
    <property type="term" value="F:zinc ion binding"/>
    <property type="evidence" value="ECO:0007669"/>
    <property type="project" value="UniProtKB-KW"/>
</dbReference>
<name>A0A2M9XCB1_9LEPT</name>
<dbReference type="InterPro" id="IPR050952">
    <property type="entry name" value="TRIM-NHL_E3_ligases"/>
</dbReference>
<dbReference type="PROSITE" id="PS51125">
    <property type="entry name" value="NHL"/>
    <property type="match status" value="2"/>
</dbReference>
<dbReference type="SUPFAM" id="SSF48452">
    <property type="entry name" value="TPR-like"/>
    <property type="match status" value="1"/>
</dbReference>
<dbReference type="Gene3D" id="2.120.10.30">
    <property type="entry name" value="TolB, C-terminal domain"/>
    <property type="match status" value="2"/>
</dbReference>
<dbReference type="OrthoDB" id="9792285at2"/>
<dbReference type="PROSITE" id="PS50005">
    <property type="entry name" value="TPR"/>
    <property type="match status" value="1"/>
</dbReference>
<proteinExistence type="predicted"/>
<dbReference type="PANTHER" id="PTHR24104:SF25">
    <property type="entry name" value="PROTEIN LIN-41"/>
    <property type="match status" value="1"/>
</dbReference>
<feature type="repeat" description="NHL" evidence="3">
    <location>
        <begin position="222"/>
        <end position="265"/>
    </location>
</feature>
<dbReference type="Gene3D" id="1.25.40.10">
    <property type="entry name" value="Tetratricopeptide repeat domain"/>
    <property type="match status" value="1"/>
</dbReference>
<keyword evidence="2" id="KW-0802">TPR repeat</keyword>
<evidence type="ECO:0000256" key="3">
    <source>
        <dbReference type="PROSITE-ProRule" id="PRU00504"/>
    </source>
</evidence>
<dbReference type="CDD" id="cd05819">
    <property type="entry name" value="NHL"/>
    <property type="match status" value="1"/>
</dbReference>
<evidence type="ECO:0000256" key="1">
    <source>
        <dbReference type="ARBA" id="ARBA00022737"/>
    </source>
</evidence>
<feature type="repeat" description="TPR" evidence="2">
    <location>
        <begin position="38"/>
        <end position="71"/>
    </location>
</feature>
<sequence>MGRRAQTKLFVLFLLLGILTQSGWSEPLPNFGLKEKEARTFFKRGLAYYNKGEFSAARENFVRSLSIKPDFVHPKFFLSEAYYLSGDWQESLSELEQLESSNKLDLISKNRLDALRYRLGGGNRKDNLEYYKSILGDDLRRFRFRNPADLAVDEEGYLYVVSFDTANVVKFDANGFPVENFKGSFGRNLEGPVGISIRSKSIFVADYAGDKIYEFDTRGTYINRFGSTGKDPGSFHGPAGLYFTKEGFLYVSDMGNNRIQKLSRTGEPLQEIGVGILKQPAGIKVNNRGEIFVADRGNKRIVVFDHEGNFLKEINNPSFKRPRNLSIKDNKIVVADETAGLFIYDSVSKTWSGFDNFKDSKNKVRNFDQAFSVAFDYTGSMFVADFNRHRIESFSPKGQLSSNLDLIVERTISSDYPDISLVLHAKDRHGVPVKAIPRDSFRIYEMDNLSPLIGLTDMKKYNNRVSVSIVAENSQIVSDSYATIEKAIRPFLSEIRVEDKVQLLRSGRDTQTAYPFGKSMYDILKALRSFVPEEESQIGKSLQKGITDLLDSLGPRAIVAIVSGKDSKAAFTQFSPTKIIRFAVSHDIPIYFLCLGESGESVSVYKEIAEKTGGKFLTIPSGGTEKNLRSWIDSKKDRRYLLSFKSRINPNGMDVYVPVVVEAIFRNSNGKAETGFFTP</sequence>
<dbReference type="Proteomes" id="UP000232196">
    <property type="component" value="Unassembled WGS sequence"/>
</dbReference>
<dbReference type="SMART" id="SM00028">
    <property type="entry name" value="TPR"/>
    <property type="match status" value="1"/>
</dbReference>
<evidence type="ECO:0000256" key="2">
    <source>
        <dbReference type="PROSITE-ProRule" id="PRU00339"/>
    </source>
</evidence>
<dbReference type="SUPFAM" id="SSF53300">
    <property type="entry name" value="vWA-like"/>
    <property type="match status" value="1"/>
</dbReference>